<keyword evidence="4" id="KW-0812">Transmembrane</keyword>
<sequence>MRWTRQVVSLVVLVVVLAGPPLLLVMVVGWPSPGGGVRLVVWQWIRDPLTGQNLMLMAVVLAWLLWAFVAYIITVRVAVRMWAGVRWLRRLPLPTPWQATATGIAGAAALTIPTPATPAVGVDAVPPTGSTGLPTPDEGERAGLDGGVAVAGGWLPREVAGQVTVAVGLMWLRRRRGYRPHSRPADNDGADLTPLPSTVAAITAATAEYPVSAPAAVLPVGVPPTGVGLVGPGALDAARGLLVSVLLTAMRQPDAQVVITRRAGDMLLGPAVERLRPGSGLTIVDTIAHAALAVASPPAMSTDGADGRRAPAILILDAPPTDTVVTGAAVPVVLGPWPEAAVWHVDADGHTADDTAGHRICVLDEVTTTDLLTVTGHLDPPAPDTSAAPAPTARIPRQAGPRRGNSSGLRLRVLGEPELLVGGSPVALRRSAAWQALVFLAVHVDGADSHLMAEALWPGLPAHRLTGRLYTTLSELRTAARTTTGATIIDRSGDRYRLHPTNVDVDLWHLHTTADHAAATLTDTAAAWQAVITAYTGDLATGHTWPWLEPHRIAARRRALDAYAALADTAPDPHTALAHLQGGIRVDPYNADLHQQAARILSDLGEQAAAVVLTDRYRKRLTAAGLSLDGAFVPGGA</sequence>
<dbReference type="PANTHER" id="PTHR35807:SF1">
    <property type="entry name" value="TRANSCRIPTIONAL REGULATOR REDD"/>
    <property type="match status" value="1"/>
</dbReference>
<dbReference type="InterPro" id="IPR011990">
    <property type="entry name" value="TPR-like_helical_dom_sf"/>
</dbReference>
<dbReference type="InterPro" id="IPR051677">
    <property type="entry name" value="AfsR-DnrI-RedD_regulator"/>
</dbReference>
<dbReference type="GO" id="GO:0003677">
    <property type="term" value="F:DNA binding"/>
    <property type="evidence" value="ECO:0007669"/>
    <property type="project" value="TreeGrafter"/>
</dbReference>
<dbReference type="PANTHER" id="PTHR35807">
    <property type="entry name" value="TRANSCRIPTIONAL REGULATOR REDD-RELATED"/>
    <property type="match status" value="1"/>
</dbReference>
<comment type="caution">
    <text evidence="6">The sequence shown here is derived from an EMBL/GenBank/DDBJ whole genome shotgun (WGS) entry which is preliminary data.</text>
</comment>
<dbReference type="InterPro" id="IPR005158">
    <property type="entry name" value="BTAD"/>
</dbReference>
<evidence type="ECO:0000256" key="3">
    <source>
        <dbReference type="SAM" id="MobiDB-lite"/>
    </source>
</evidence>
<evidence type="ECO:0000256" key="2">
    <source>
        <dbReference type="ARBA" id="ARBA00023163"/>
    </source>
</evidence>
<name>A0A372FRH4_9ACTN</name>
<feature type="compositionally biased region" description="Low complexity" evidence="3">
    <location>
        <begin position="384"/>
        <end position="393"/>
    </location>
</feature>
<dbReference type="OrthoDB" id="8444614at2"/>
<dbReference type="Gene3D" id="1.10.10.10">
    <property type="entry name" value="Winged helix-like DNA-binding domain superfamily/Winged helix DNA-binding domain"/>
    <property type="match status" value="1"/>
</dbReference>
<evidence type="ECO:0000256" key="1">
    <source>
        <dbReference type="ARBA" id="ARBA00023015"/>
    </source>
</evidence>
<dbReference type="InterPro" id="IPR036388">
    <property type="entry name" value="WH-like_DNA-bd_sf"/>
</dbReference>
<feature type="domain" description="Bacterial transcriptional activator" evidence="5">
    <location>
        <begin position="505"/>
        <end position="633"/>
    </location>
</feature>
<organism evidence="6 7">
    <name type="scientific">Micromonospora craniellae</name>
    <dbReference type="NCBI Taxonomy" id="2294034"/>
    <lineage>
        <taxon>Bacteria</taxon>
        <taxon>Bacillati</taxon>
        <taxon>Actinomycetota</taxon>
        <taxon>Actinomycetes</taxon>
        <taxon>Micromonosporales</taxon>
        <taxon>Micromonosporaceae</taxon>
        <taxon>Micromonospora</taxon>
    </lineage>
</organism>
<dbReference type="AlphaFoldDB" id="A0A372FRH4"/>
<evidence type="ECO:0000313" key="6">
    <source>
        <dbReference type="EMBL" id="RFS43176.1"/>
    </source>
</evidence>
<dbReference type="RefSeq" id="WP_117231173.1">
    <property type="nucleotide sequence ID" value="NZ_CP061725.1"/>
</dbReference>
<feature type="region of interest" description="Disordered" evidence="3">
    <location>
        <begin position="120"/>
        <end position="140"/>
    </location>
</feature>
<dbReference type="SMART" id="SM01043">
    <property type="entry name" value="BTAD"/>
    <property type="match status" value="1"/>
</dbReference>
<reference evidence="6 7" key="1">
    <citation type="submission" date="2018-08" db="EMBL/GenBank/DDBJ databases">
        <title>Verrucosispora craniellae sp. nov., isolated from a marine sponge in the South China Sea.</title>
        <authorList>
            <person name="Li L."/>
            <person name="Lin H.W."/>
        </authorList>
    </citation>
    <scope>NUCLEOTIDE SEQUENCE [LARGE SCALE GENOMIC DNA]</scope>
    <source>
        <strain evidence="6 7">LHW63014</strain>
    </source>
</reference>
<dbReference type="GO" id="GO:0006355">
    <property type="term" value="P:regulation of DNA-templated transcription"/>
    <property type="evidence" value="ECO:0007669"/>
    <property type="project" value="TreeGrafter"/>
</dbReference>
<gene>
    <name evidence="6" type="ORF">D0Q02_29275</name>
</gene>
<evidence type="ECO:0000256" key="4">
    <source>
        <dbReference type="SAM" id="Phobius"/>
    </source>
</evidence>
<dbReference type="Gene3D" id="1.25.40.10">
    <property type="entry name" value="Tetratricopeptide repeat domain"/>
    <property type="match status" value="1"/>
</dbReference>
<feature type="region of interest" description="Disordered" evidence="3">
    <location>
        <begin position="378"/>
        <end position="408"/>
    </location>
</feature>
<accession>A0A372FRH4</accession>
<dbReference type="Proteomes" id="UP000262621">
    <property type="component" value="Unassembled WGS sequence"/>
</dbReference>
<keyword evidence="4" id="KW-0472">Membrane</keyword>
<feature type="transmembrane region" description="Helical" evidence="4">
    <location>
        <begin position="54"/>
        <end position="79"/>
    </location>
</feature>
<keyword evidence="7" id="KW-1185">Reference proteome</keyword>
<dbReference type="EMBL" id="QVFU01000078">
    <property type="protein sequence ID" value="RFS43176.1"/>
    <property type="molecule type" value="Genomic_DNA"/>
</dbReference>
<keyword evidence="2" id="KW-0804">Transcription</keyword>
<protein>
    <recommendedName>
        <fullName evidence="5">Bacterial transcriptional activator domain-containing protein</fullName>
    </recommendedName>
</protein>
<evidence type="ECO:0000259" key="5">
    <source>
        <dbReference type="SMART" id="SM01043"/>
    </source>
</evidence>
<keyword evidence="4" id="KW-1133">Transmembrane helix</keyword>
<evidence type="ECO:0000313" key="7">
    <source>
        <dbReference type="Proteomes" id="UP000262621"/>
    </source>
</evidence>
<proteinExistence type="predicted"/>
<feature type="transmembrane region" description="Helical" evidence="4">
    <location>
        <begin position="7"/>
        <end position="30"/>
    </location>
</feature>
<keyword evidence="1" id="KW-0805">Transcription regulation</keyword>